<dbReference type="Proteomes" id="UP001186944">
    <property type="component" value="Unassembled WGS sequence"/>
</dbReference>
<dbReference type="AlphaFoldDB" id="A0AA88Y5U0"/>
<accession>A0AA88Y5U0</accession>
<gene>
    <name evidence="1" type="ORF">FSP39_022858</name>
</gene>
<organism evidence="1 2">
    <name type="scientific">Pinctada imbricata</name>
    <name type="common">Atlantic pearl-oyster</name>
    <name type="synonym">Pinctada martensii</name>
    <dbReference type="NCBI Taxonomy" id="66713"/>
    <lineage>
        <taxon>Eukaryota</taxon>
        <taxon>Metazoa</taxon>
        <taxon>Spiralia</taxon>
        <taxon>Lophotrochozoa</taxon>
        <taxon>Mollusca</taxon>
        <taxon>Bivalvia</taxon>
        <taxon>Autobranchia</taxon>
        <taxon>Pteriomorphia</taxon>
        <taxon>Pterioida</taxon>
        <taxon>Pterioidea</taxon>
        <taxon>Pteriidae</taxon>
        <taxon>Pinctada</taxon>
    </lineage>
</organism>
<dbReference type="EMBL" id="VSWD01000007">
    <property type="protein sequence ID" value="KAK3098762.1"/>
    <property type="molecule type" value="Genomic_DNA"/>
</dbReference>
<keyword evidence="2" id="KW-1185">Reference proteome</keyword>
<comment type="caution">
    <text evidence="1">The sequence shown here is derived from an EMBL/GenBank/DDBJ whole genome shotgun (WGS) entry which is preliminary data.</text>
</comment>
<reference evidence="1" key="1">
    <citation type="submission" date="2019-08" db="EMBL/GenBank/DDBJ databases">
        <title>The improved chromosome-level genome for the pearl oyster Pinctada fucata martensii using PacBio sequencing and Hi-C.</title>
        <authorList>
            <person name="Zheng Z."/>
        </authorList>
    </citation>
    <scope>NUCLEOTIDE SEQUENCE</scope>
    <source>
        <strain evidence="1">ZZ-2019</strain>
        <tissue evidence="1">Adductor muscle</tissue>
    </source>
</reference>
<evidence type="ECO:0000313" key="1">
    <source>
        <dbReference type="EMBL" id="KAK3098762.1"/>
    </source>
</evidence>
<sequence>MRPFCLNTQTPKVYAQVFKGRQDTGLMKGRIVSTEAHLPFNEGPLHAYVVEGDDQTPFMIAGDSGDVVKFVREENGQLKGVSVIFGETLELPGIERGTCITIPLHAAVNRFQTSYGTNLTFT</sequence>
<protein>
    <submittedName>
        <fullName evidence="1">Uncharacterized protein</fullName>
    </submittedName>
</protein>
<name>A0AA88Y5U0_PINIB</name>
<proteinExistence type="predicted"/>
<evidence type="ECO:0000313" key="2">
    <source>
        <dbReference type="Proteomes" id="UP001186944"/>
    </source>
</evidence>